<evidence type="ECO:0000256" key="1">
    <source>
        <dbReference type="SAM" id="Phobius"/>
    </source>
</evidence>
<name>A0A0D2J879_9BACT</name>
<accession>A0A0D2J879</accession>
<gene>
    <name evidence="2" type="ORF">X474_09330</name>
</gene>
<feature type="transmembrane region" description="Helical" evidence="1">
    <location>
        <begin position="28"/>
        <end position="48"/>
    </location>
</feature>
<dbReference type="STRING" id="1429043.X474_09330"/>
<evidence type="ECO:0000313" key="3">
    <source>
        <dbReference type="Proteomes" id="UP000032233"/>
    </source>
</evidence>
<comment type="caution">
    <text evidence="2">The sequence shown here is derived from an EMBL/GenBank/DDBJ whole genome shotgun (WGS) entry which is preliminary data.</text>
</comment>
<protein>
    <recommendedName>
        <fullName evidence="4">DUF1850 domain-containing protein</fullName>
    </recommendedName>
</protein>
<dbReference type="EMBL" id="AZAC01000011">
    <property type="protein sequence ID" value="KIX14384.1"/>
    <property type="molecule type" value="Genomic_DNA"/>
</dbReference>
<sequence length="197" mass="22006">MNNRLFKNAFPCFGDTCRAGKSLSPKTGLTRITIFSLAGLMLVLASFAQAGAGLRLKAVISDTGQVAFCFPIKTKEKFTLWFMHSYDRAFFAEHYQALGPGEILLTHMTFKSNLNGEGFEYTDFHLRPDGVGELRNINRKITKVHFMMGSPDMADHTVIRGKTRTRLAERIRPGTLVDLIIEDTPCPTQTKTGDIND</sequence>
<dbReference type="Proteomes" id="UP000032233">
    <property type="component" value="Unassembled WGS sequence"/>
</dbReference>
<dbReference type="AlphaFoldDB" id="A0A0D2J879"/>
<keyword evidence="1" id="KW-0812">Transmembrane</keyword>
<proteinExistence type="predicted"/>
<dbReference type="RefSeq" id="WP_044348090.1">
    <property type="nucleotide sequence ID" value="NZ_AZAC01000011.1"/>
</dbReference>
<evidence type="ECO:0000313" key="2">
    <source>
        <dbReference type="EMBL" id="KIX14384.1"/>
    </source>
</evidence>
<dbReference type="OrthoDB" id="5520729at2"/>
<evidence type="ECO:0008006" key="4">
    <source>
        <dbReference type="Google" id="ProtNLM"/>
    </source>
</evidence>
<keyword evidence="1" id="KW-1133">Transmembrane helix</keyword>
<organism evidence="2 3">
    <name type="scientific">Dethiosulfatarculus sandiegensis</name>
    <dbReference type="NCBI Taxonomy" id="1429043"/>
    <lineage>
        <taxon>Bacteria</taxon>
        <taxon>Pseudomonadati</taxon>
        <taxon>Thermodesulfobacteriota</taxon>
        <taxon>Desulfarculia</taxon>
        <taxon>Desulfarculales</taxon>
        <taxon>Desulfarculaceae</taxon>
        <taxon>Dethiosulfatarculus</taxon>
    </lineage>
</organism>
<dbReference type="InParanoid" id="A0A0D2J879"/>
<reference evidence="2 3" key="1">
    <citation type="submission" date="2013-11" db="EMBL/GenBank/DDBJ databases">
        <title>Metagenomic analysis of a methanogenic consortium involved in long chain n-alkane degradation.</title>
        <authorList>
            <person name="Davidova I.A."/>
            <person name="Callaghan A.V."/>
            <person name="Wawrik B."/>
            <person name="Pruitt S."/>
            <person name="Marks C."/>
            <person name="Duncan K.E."/>
            <person name="Suflita J.M."/>
        </authorList>
    </citation>
    <scope>NUCLEOTIDE SEQUENCE [LARGE SCALE GENOMIC DNA]</scope>
    <source>
        <strain evidence="2 3">SPR</strain>
    </source>
</reference>
<keyword evidence="1" id="KW-0472">Membrane</keyword>
<keyword evidence="3" id="KW-1185">Reference proteome</keyword>